<dbReference type="InterPro" id="IPR000326">
    <property type="entry name" value="PAP2/HPO"/>
</dbReference>
<evidence type="ECO:0000259" key="2">
    <source>
        <dbReference type="SMART" id="SM00014"/>
    </source>
</evidence>
<dbReference type="PANTHER" id="PTHR14969:SF13">
    <property type="entry name" value="AT30094P"/>
    <property type="match status" value="1"/>
</dbReference>
<dbReference type="Proteomes" id="UP000005017">
    <property type="component" value="Unassembled WGS sequence"/>
</dbReference>
<feature type="transmembrane region" description="Helical" evidence="1">
    <location>
        <begin position="117"/>
        <end position="138"/>
    </location>
</feature>
<feature type="transmembrane region" description="Helical" evidence="1">
    <location>
        <begin position="144"/>
        <end position="168"/>
    </location>
</feature>
<organism evidence="3 4">
    <name type="scientific">Bulleidia extructa W1219</name>
    <dbReference type="NCBI Taxonomy" id="679192"/>
    <lineage>
        <taxon>Bacteria</taxon>
        <taxon>Bacillati</taxon>
        <taxon>Bacillota</taxon>
        <taxon>Erysipelotrichia</taxon>
        <taxon>Erysipelotrichales</taxon>
        <taxon>Erysipelotrichaceae</taxon>
        <taxon>Bulleidia</taxon>
    </lineage>
</organism>
<keyword evidence="4" id="KW-1185">Reference proteome</keyword>
<dbReference type="SMART" id="SM00014">
    <property type="entry name" value="acidPPc"/>
    <property type="match status" value="1"/>
</dbReference>
<evidence type="ECO:0000313" key="3">
    <source>
        <dbReference type="EMBL" id="EFC05892.1"/>
    </source>
</evidence>
<dbReference type="PANTHER" id="PTHR14969">
    <property type="entry name" value="SPHINGOSINE-1-PHOSPHATE PHOSPHOHYDROLASE"/>
    <property type="match status" value="1"/>
</dbReference>
<dbReference type="RefSeq" id="WP_006626841.1">
    <property type="nucleotide sequence ID" value="NZ_ADFR01000003.1"/>
</dbReference>
<dbReference type="OrthoDB" id="9789113at2"/>
<keyword evidence="1" id="KW-0812">Transmembrane</keyword>
<keyword evidence="1" id="KW-1133">Transmembrane helix</keyword>
<evidence type="ECO:0000256" key="1">
    <source>
        <dbReference type="SAM" id="Phobius"/>
    </source>
</evidence>
<dbReference type="SUPFAM" id="SSF48317">
    <property type="entry name" value="Acid phosphatase/Vanadium-dependent haloperoxidase"/>
    <property type="match status" value="1"/>
</dbReference>
<keyword evidence="1" id="KW-0472">Membrane</keyword>
<protein>
    <submittedName>
        <fullName evidence="3">PAP2 family protein</fullName>
    </submittedName>
</protein>
<dbReference type="Pfam" id="PF01569">
    <property type="entry name" value="PAP2"/>
    <property type="match status" value="1"/>
</dbReference>
<dbReference type="EMBL" id="ADFR01000003">
    <property type="protein sequence ID" value="EFC05892.1"/>
    <property type="molecule type" value="Genomic_DNA"/>
</dbReference>
<proteinExistence type="predicted"/>
<dbReference type="STRING" id="679192.HMPREF9013_0090"/>
<evidence type="ECO:0000313" key="4">
    <source>
        <dbReference type="Proteomes" id="UP000005017"/>
    </source>
</evidence>
<dbReference type="CDD" id="cd01610">
    <property type="entry name" value="PAP2_like"/>
    <property type="match status" value="1"/>
</dbReference>
<dbReference type="eggNOG" id="COG0671">
    <property type="taxonomic scope" value="Bacteria"/>
</dbReference>
<gene>
    <name evidence="3" type="ORF">HMPREF9013_0090</name>
</gene>
<comment type="caution">
    <text evidence="3">The sequence shown here is derived from an EMBL/GenBank/DDBJ whole genome shotgun (WGS) entry which is preliminary data.</text>
</comment>
<reference evidence="4" key="1">
    <citation type="submission" date="2009-12" db="EMBL/GenBank/DDBJ databases">
        <title>Sequence of Clostridiales genomosp. BVAB3 str. UPII9-5.</title>
        <authorList>
            <person name="Madupu R."/>
            <person name="Durkin A.S."/>
            <person name="Torralba M."/>
            <person name="Methe B."/>
            <person name="Sutton G.G."/>
            <person name="Strausberg R.L."/>
            <person name="Nelson K.E."/>
        </authorList>
    </citation>
    <scope>NUCLEOTIDE SEQUENCE [LARGE SCALE GENOMIC DNA]</scope>
    <source>
        <strain evidence="4">W1219</strain>
    </source>
</reference>
<name>D2MN70_9FIRM</name>
<feature type="domain" description="Phosphatidic acid phosphatase type 2/haloperoxidase" evidence="2">
    <location>
        <begin position="56"/>
        <end position="166"/>
    </location>
</feature>
<dbReference type="AlphaFoldDB" id="D2MN70"/>
<sequence>MKLKRFELKILRFLQDLFPNSFWIHLNQGMSFLGDGGLIWFLTMIVLWFIPNYRHLSKLMFVTIAIQALVVNVMLKPVFKRTRPFYNERSRLLLRKEPKDSSFPSAHSSSSFSMAGLMIFTGFPYWPIFLAIACGIALSRLVLFAHWLSDVLIGIGIGLFIAYIMVYYF</sequence>
<accession>D2MN70</accession>
<feature type="transmembrane region" description="Helical" evidence="1">
    <location>
        <begin position="32"/>
        <end position="50"/>
    </location>
</feature>
<dbReference type="Gene3D" id="1.20.144.10">
    <property type="entry name" value="Phosphatidic acid phosphatase type 2/haloperoxidase"/>
    <property type="match status" value="1"/>
</dbReference>
<dbReference type="InterPro" id="IPR036938">
    <property type="entry name" value="PAP2/HPO_sf"/>
</dbReference>